<proteinExistence type="predicted"/>
<dbReference type="EMBL" id="CAJVQC010036687">
    <property type="protein sequence ID" value="CAG8761851.1"/>
    <property type="molecule type" value="Genomic_DNA"/>
</dbReference>
<evidence type="ECO:0000313" key="1">
    <source>
        <dbReference type="EMBL" id="CAG8761851.1"/>
    </source>
</evidence>
<gene>
    <name evidence="1" type="ORF">RPERSI_LOCUS15315</name>
</gene>
<comment type="caution">
    <text evidence="1">The sequence shown here is derived from an EMBL/GenBank/DDBJ whole genome shotgun (WGS) entry which is preliminary data.</text>
</comment>
<accession>A0ACA9QUC4</accession>
<name>A0ACA9QUC4_9GLOM</name>
<sequence length="381" mass="44312">RVSEQEQNETERIVKKNKDLFLTDQKQAIVQDIKNNFQQARAVIFYNFHHAENRKLFKLKKELKKQANAFIFCQGDEYEPLNILNQFAKRHSEGTYGTNNFGKRREEITDLNLDIISIRCSNSSSKNCLEGHLDFSNFVNLEKLSCSNNLLTSIDLSECSKIKSLYCHTNNLTTVDFLNSLPHPEKLEILVIYNNNIQSTNIEVFSKHNKFYGSFKSYQNLIKLNDICIEATDINEGLEYLPESLAKETKERGRKQKLIQDLETKIQQTQQELQATKQDQTDKTKKIERLEQKVQLLEEAKTKLKVELEKEQQQHNKTKTNFQSQLRDLATILFPSNSNISNLSFAALKNETQKIKEKNQELKLALSEEQKVLTEKEAEIN</sequence>
<keyword evidence="2" id="KW-1185">Reference proteome</keyword>
<protein>
    <submittedName>
        <fullName evidence="1">1325_t:CDS:1</fullName>
    </submittedName>
</protein>
<dbReference type="Proteomes" id="UP000789920">
    <property type="component" value="Unassembled WGS sequence"/>
</dbReference>
<evidence type="ECO:0000313" key="2">
    <source>
        <dbReference type="Proteomes" id="UP000789920"/>
    </source>
</evidence>
<feature type="non-terminal residue" evidence="1">
    <location>
        <position position="1"/>
    </location>
</feature>
<reference evidence="1" key="1">
    <citation type="submission" date="2021-06" db="EMBL/GenBank/DDBJ databases">
        <authorList>
            <person name="Kallberg Y."/>
            <person name="Tangrot J."/>
            <person name="Rosling A."/>
        </authorList>
    </citation>
    <scope>NUCLEOTIDE SEQUENCE</scope>
    <source>
        <strain evidence="1">MA461A</strain>
    </source>
</reference>
<organism evidence="1 2">
    <name type="scientific">Racocetra persica</name>
    <dbReference type="NCBI Taxonomy" id="160502"/>
    <lineage>
        <taxon>Eukaryota</taxon>
        <taxon>Fungi</taxon>
        <taxon>Fungi incertae sedis</taxon>
        <taxon>Mucoromycota</taxon>
        <taxon>Glomeromycotina</taxon>
        <taxon>Glomeromycetes</taxon>
        <taxon>Diversisporales</taxon>
        <taxon>Gigasporaceae</taxon>
        <taxon>Racocetra</taxon>
    </lineage>
</organism>